<proteinExistence type="predicted"/>
<evidence type="ECO:0000256" key="1">
    <source>
        <dbReference type="SAM" id="Phobius"/>
    </source>
</evidence>
<dbReference type="AlphaFoldDB" id="A0A0M0KMB4"/>
<evidence type="ECO:0000313" key="2">
    <source>
        <dbReference type="EMBL" id="KOO39991.1"/>
    </source>
</evidence>
<keyword evidence="1" id="KW-0472">Membrane</keyword>
<comment type="caution">
    <text evidence="2">The sequence shown here is derived from an EMBL/GenBank/DDBJ whole genome shotgun (WGS) entry which is preliminary data.</text>
</comment>
<reference evidence="2" key="1">
    <citation type="submission" date="2015-08" db="EMBL/GenBank/DDBJ databases">
        <title>Complete DNA Sequence of Pseudomonas syringae pv. actinidiae, the Causal Agent of Kiwifruit Canker Disease.</title>
        <authorList>
            <person name="Rikkerink E.H.A."/>
            <person name="Fineran P.C."/>
        </authorList>
    </citation>
    <scope>NUCLEOTIDE SEQUENCE</scope>
    <source>
        <strain evidence="2">DSM 13666</strain>
    </source>
</reference>
<keyword evidence="1" id="KW-0812">Transmembrane</keyword>
<protein>
    <submittedName>
        <fullName evidence="2">Uncharacterized protein</fullName>
    </submittedName>
</protein>
<gene>
    <name evidence="2" type="ORF">AMD02_14900</name>
</gene>
<accession>A0A0M0KMB4</accession>
<organism evidence="2">
    <name type="scientific">Halalkalibacterium halodurans</name>
    <name type="common">Bacillus halodurans</name>
    <dbReference type="NCBI Taxonomy" id="86665"/>
    <lineage>
        <taxon>Bacteria</taxon>
        <taxon>Bacillati</taxon>
        <taxon>Bacillota</taxon>
        <taxon>Bacilli</taxon>
        <taxon>Bacillales</taxon>
        <taxon>Bacillaceae</taxon>
        <taxon>Halalkalibacterium (ex Joshi et al. 2022)</taxon>
    </lineage>
</organism>
<name>A0A0M0KMB4_ALKHA</name>
<sequence length="66" mass="7274">MDDTAQPCSPVEIMGLLVFVFASVNQSYIIINSISQEKTVMVRIVFINGIFRKGHRIIFTGGGQNA</sequence>
<feature type="transmembrane region" description="Helical" evidence="1">
    <location>
        <begin position="13"/>
        <end position="31"/>
    </location>
</feature>
<dbReference type="EMBL" id="LILD01000001">
    <property type="protein sequence ID" value="KOO39991.1"/>
    <property type="molecule type" value="Genomic_DNA"/>
</dbReference>
<keyword evidence="1" id="KW-1133">Transmembrane helix</keyword>
<dbReference type="PATRIC" id="fig|136160.3.peg.3457"/>